<dbReference type="InParanoid" id="L0HCA3"/>
<evidence type="ECO:0000313" key="2">
    <source>
        <dbReference type="Proteomes" id="UP000010824"/>
    </source>
</evidence>
<dbReference type="STRING" id="593750.Metfor_0367"/>
<dbReference type="EMBL" id="CP003167">
    <property type="protein sequence ID" value="AGB01441.1"/>
    <property type="molecule type" value="Genomic_DNA"/>
</dbReference>
<reference evidence="2" key="1">
    <citation type="submission" date="2011-12" db="EMBL/GenBank/DDBJ databases">
        <title>Complete sequence of Methanoregula formicicum SMSP.</title>
        <authorList>
            <person name="Lucas S."/>
            <person name="Han J."/>
            <person name="Lapidus A."/>
            <person name="Cheng J.-F."/>
            <person name="Goodwin L."/>
            <person name="Pitluck S."/>
            <person name="Peters L."/>
            <person name="Ovchinnikova G."/>
            <person name="Teshima H."/>
            <person name="Detter J.C."/>
            <person name="Han C."/>
            <person name="Tapia R."/>
            <person name="Land M."/>
            <person name="Hauser L."/>
            <person name="Kyrpides N."/>
            <person name="Ivanova N."/>
            <person name="Pagani I."/>
            <person name="Imachi H."/>
            <person name="Tamaki H."/>
            <person name="Sekiguchi Y."/>
            <person name="Kamagata Y."/>
            <person name="Cadillo-Quiroz H."/>
            <person name="Zinder S."/>
            <person name="Liu W.-T."/>
            <person name="Woyke T."/>
        </authorList>
    </citation>
    <scope>NUCLEOTIDE SEQUENCE [LARGE SCALE GENOMIC DNA]</scope>
    <source>
        <strain evidence="2">DSM 22288 / NBRC 105244 / SMSP</strain>
    </source>
</reference>
<protein>
    <submittedName>
        <fullName evidence="1">Uncharacterized protein</fullName>
    </submittedName>
</protein>
<dbReference type="Proteomes" id="UP000010824">
    <property type="component" value="Chromosome"/>
</dbReference>
<gene>
    <name evidence="1" type="ordered locus">Metfor_0367</name>
</gene>
<accession>L0HCA3</accession>
<dbReference type="GeneID" id="41401401"/>
<name>L0HCA3_METFS</name>
<dbReference type="PROSITE" id="PS51257">
    <property type="entry name" value="PROKAR_LIPOPROTEIN"/>
    <property type="match status" value="1"/>
</dbReference>
<dbReference type="HOGENOM" id="CLU_951915_0_0_2"/>
<dbReference type="KEGG" id="mfo:Metfor_0367"/>
<keyword evidence="2" id="KW-1185">Reference proteome</keyword>
<sequence>MSRTACLGSAVILITLVVAAIAGCSSPEQTPAVPQATATVVATPLPSTVQPTTMTGTTTVSAPVATSAPPATTIETITTPTPSPAPTLISEAALNARIVDARNKLEMFMDSDVADTVIIHQGSPRNCDVKKSKELGYLIDMNTGDSTFVKGDYWSIDADLFSGPMKKDRQYIIIHTHPRMWVTCSGSGIYSLYTFSLGDLEATRNLTEQGYHVKKLIAIADMDYRIWPYKDDDWKSEAEIEHAVARIEAQAGQPFSYYDPVFETTFYDVDNLMPYLTEELNYHYTVNNNIVN</sequence>
<reference evidence="1 2" key="2">
    <citation type="journal article" date="2014" name="Genome Announc.">
        <title>Complete Genome Sequence of Methanoregula formicica SMSPT, a Mesophilic Hydrogenotrophic Methanogen Isolated from a Methanogenic Upflow Anaerobic Sludge Blanket Reactor.</title>
        <authorList>
            <person name="Yamamoto K."/>
            <person name="Tamaki H."/>
            <person name="Cadillo-Quiroz H."/>
            <person name="Imachi H."/>
            <person name="Kyrpides N."/>
            <person name="Woyke T."/>
            <person name="Goodwin L."/>
            <person name="Zinder S.H."/>
            <person name="Kamagata Y."/>
            <person name="Liu W.T."/>
        </authorList>
    </citation>
    <scope>NUCLEOTIDE SEQUENCE [LARGE SCALE GENOMIC DNA]</scope>
    <source>
        <strain evidence="2">DSM 22288 / NBRC 105244 / SMSP</strain>
    </source>
</reference>
<dbReference type="AlphaFoldDB" id="L0HCA3"/>
<organism evidence="1 2">
    <name type="scientific">Methanoregula formicica (strain DSM 22288 / NBRC 105244 / SMSP)</name>
    <dbReference type="NCBI Taxonomy" id="593750"/>
    <lineage>
        <taxon>Archaea</taxon>
        <taxon>Methanobacteriati</taxon>
        <taxon>Methanobacteriota</taxon>
        <taxon>Stenosarchaea group</taxon>
        <taxon>Methanomicrobia</taxon>
        <taxon>Methanomicrobiales</taxon>
        <taxon>Methanoregulaceae</taxon>
        <taxon>Methanoregula</taxon>
    </lineage>
</organism>
<evidence type="ECO:0000313" key="1">
    <source>
        <dbReference type="EMBL" id="AGB01441.1"/>
    </source>
</evidence>
<dbReference type="eggNOG" id="arCOG07676">
    <property type="taxonomic scope" value="Archaea"/>
</dbReference>
<proteinExistence type="predicted"/>
<dbReference type="RefSeq" id="WP_015284405.1">
    <property type="nucleotide sequence ID" value="NC_019943.1"/>
</dbReference>